<accession>A0A1B9PC16</accession>
<gene>
    <name evidence="1" type="ORF">GNP77_02650</name>
</gene>
<dbReference type="AlphaFoldDB" id="A0A1B9PC16"/>
<organism evidence="1 2">
    <name type="scientific">Aliivibrio fischeri</name>
    <name type="common">Vibrio fischeri</name>
    <dbReference type="NCBI Taxonomy" id="668"/>
    <lineage>
        <taxon>Bacteria</taxon>
        <taxon>Pseudomonadati</taxon>
        <taxon>Pseudomonadota</taxon>
        <taxon>Gammaproteobacteria</taxon>
        <taxon>Vibrionales</taxon>
        <taxon>Vibrionaceae</taxon>
        <taxon>Aliivibrio</taxon>
    </lineage>
</organism>
<reference evidence="1 2" key="1">
    <citation type="submission" date="2019-11" db="EMBL/GenBank/DDBJ databases">
        <title>Using colonization assays and comparative genomics to discover symbiosis behaviors and factors in Vibrio fischeri.</title>
        <authorList>
            <person name="Bongrand C."/>
            <person name="Moriano-Gutierrez S."/>
            <person name="Arevalo P."/>
            <person name="Mcfall-Ngai M."/>
            <person name="Visick K."/>
            <person name="Polz M.F."/>
            <person name="Ruby E.G."/>
        </authorList>
    </citation>
    <scope>NUCLEOTIDE SEQUENCE [LARGE SCALE GENOMIC DNA]</scope>
    <source>
        <strain evidence="2">emors.3.2</strain>
    </source>
</reference>
<protein>
    <submittedName>
        <fullName evidence="1">Uncharacterized protein</fullName>
    </submittedName>
</protein>
<dbReference type="EMBL" id="WOBO01000004">
    <property type="protein sequence ID" value="MUK44271.1"/>
    <property type="molecule type" value="Genomic_DNA"/>
</dbReference>
<sequence length="89" mass="9530">MKRATVFGLLASLLGLLGVILLLAGGSHFPVYQWPYEALQGLVFSVVWGFGLSVLMGYVVSLLIVFVVLIACFSIGSKLSDILLGDNNQ</sequence>
<comment type="caution">
    <text evidence="1">The sequence shown here is derived from an EMBL/GenBank/DDBJ whole genome shotgun (WGS) entry which is preliminary data.</text>
</comment>
<proteinExistence type="predicted"/>
<evidence type="ECO:0000313" key="2">
    <source>
        <dbReference type="Proteomes" id="UP000435323"/>
    </source>
</evidence>
<dbReference type="Proteomes" id="UP000435323">
    <property type="component" value="Unassembled WGS sequence"/>
</dbReference>
<evidence type="ECO:0000313" key="1">
    <source>
        <dbReference type="EMBL" id="MUK44271.1"/>
    </source>
</evidence>
<dbReference type="RefSeq" id="WP_017019622.1">
    <property type="nucleotide sequence ID" value="NZ_BMPC01000044.1"/>
</dbReference>
<name>A0A1B9PC16_ALIFS</name>